<protein>
    <submittedName>
        <fullName evidence="3">Galactoside O-acetyltransferase</fullName>
        <ecNumber evidence="3">2.3.1.18</ecNumber>
    </submittedName>
</protein>
<comment type="caution">
    <text evidence="3">The sequence shown here is derived from an EMBL/GenBank/DDBJ whole genome shotgun (WGS) entry which is preliminary data.</text>
</comment>
<name>A0A1E3XC83_9BACT</name>
<dbReference type="EC" id="2.3.1.18" evidence="3"/>
<evidence type="ECO:0000313" key="3">
    <source>
        <dbReference type="EMBL" id="ODS33236.1"/>
    </source>
</evidence>
<accession>A0A1E3XC83</accession>
<dbReference type="PANTHER" id="PTHR23416">
    <property type="entry name" value="SIALIC ACID SYNTHASE-RELATED"/>
    <property type="match status" value="1"/>
</dbReference>
<dbReference type="CDD" id="cd04647">
    <property type="entry name" value="LbH_MAT_like"/>
    <property type="match status" value="1"/>
</dbReference>
<dbReference type="EMBL" id="MAYW01000034">
    <property type="protein sequence ID" value="ODS33236.1"/>
    <property type="molecule type" value="Genomic_DNA"/>
</dbReference>
<reference evidence="3 4" key="1">
    <citation type="submission" date="2016-07" db="EMBL/GenBank/DDBJ databases">
        <title>Draft genome of Scalindua rubra, obtained from a brine-seawater interface in the Red Sea, sheds light on salt adaptation in anammox bacteria.</title>
        <authorList>
            <person name="Speth D.R."/>
            <person name="Lagkouvardos I."/>
            <person name="Wang Y."/>
            <person name="Qian P.-Y."/>
            <person name="Dutilh B.E."/>
            <person name="Jetten M.S."/>
        </authorList>
    </citation>
    <scope>NUCLEOTIDE SEQUENCE [LARGE SCALE GENOMIC DNA]</scope>
    <source>
        <strain evidence="3">BSI-1</strain>
    </source>
</reference>
<organism evidence="3 4">
    <name type="scientific">Candidatus Scalindua rubra</name>
    <dbReference type="NCBI Taxonomy" id="1872076"/>
    <lineage>
        <taxon>Bacteria</taxon>
        <taxon>Pseudomonadati</taxon>
        <taxon>Planctomycetota</taxon>
        <taxon>Candidatus Brocadiia</taxon>
        <taxon>Candidatus Brocadiales</taxon>
        <taxon>Candidatus Scalinduaceae</taxon>
        <taxon>Candidatus Scalindua</taxon>
    </lineage>
</organism>
<evidence type="ECO:0000313" key="4">
    <source>
        <dbReference type="Proteomes" id="UP000094056"/>
    </source>
</evidence>
<proteinExistence type="inferred from homology"/>
<comment type="similarity">
    <text evidence="1">Belongs to the transferase hexapeptide repeat family.</text>
</comment>
<dbReference type="Gene3D" id="2.160.10.10">
    <property type="entry name" value="Hexapeptide repeat proteins"/>
    <property type="match status" value="1"/>
</dbReference>
<evidence type="ECO:0000256" key="1">
    <source>
        <dbReference type="ARBA" id="ARBA00007274"/>
    </source>
</evidence>
<dbReference type="Pfam" id="PF00132">
    <property type="entry name" value="Hexapep"/>
    <property type="match status" value="1"/>
</dbReference>
<dbReference type="PANTHER" id="PTHR23416:SF23">
    <property type="entry name" value="ACETYLTRANSFERASE C18B11.09C-RELATED"/>
    <property type="match status" value="1"/>
</dbReference>
<dbReference type="Pfam" id="PF14602">
    <property type="entry name" value="Hexapep_2"/>
    <property type="match status" value="1"/>
</dbReference>
<evidence type="ECO:0000256" key="2">
    <source>
        <dbReference type="ARBA" id="ARBA00022679"/>
    </source>
</evidence>
<dbReference type="Proteomes" id="UP000094056">
    <property type="component" value="Unassembled WGS sequence"/>
</dbReference>
<dbReference type="InterPro" id="IPR011004">
    <property type="entry name" value="Trimer_LpxA-like_sf"/>
</dbReference>
<keyword evidence="2 3" id="KW-0808">Transferase</keyword>
<dbReference type="InterPro" id="IPR051159">
    <property type="entry name" value="Hexapeptide_acetyltransf"/>
</dbReference>
<dbReference type="GO" id="GO:0008870">
    <property type="term" value="F:galactoside O-acetyltransferase activity"/>
    <property type="evidence" value="ECO:0007669"/>
    <property type="project" value="UniProtKB-EC"/>
</dbReference>
<dbReference type="SUPFAM" id="SSF51161">
    <property type="entry name" value="Trimeric LpxA-like enzymes"/>
    <property type="match status" value="1"/>
</dbReference>
<keyword evidence="3" id="KW-0012">Acyltransferase</keyword>
<dbReference type="InterPro" id="IPR001451">
    <property type="entry name" value="Hexapep"/>
</dbReference>
<gene>
    <name evidence="3" type="primary">lacA</name>
    <name evidence="3" type="ORF">SCARUB_01627</name>
</gene>
<sequence length="231" mass="25879">MNIKEFGVRVRRRETPFYDRIYRAAKSLRKFEIPSISPLYSFLYYERKTRLNLWNNIIRVFYYTPMFKTQCKNVGKGLYLINGIPLITGNLTIEIGEEVTIFGKTTFNGTKVVDKPTLEIGDHSYIGYQVGIYVGSNVSIGSNVLISNNVSIFGEDGHPIDPILRRNNPPSRDSIKPVVIRDDAWICERAIVLKGVTIGEGAIVGTGAVVTKDVPPMTIVAGNPARIVRKI</sequence>
<dbReference type="AlphaFoldDB" id="A0A1E3XC83"/>